<evidence type="ECO:0000313" key="3">
    <source>
        <dbReference type="EMBL" id="KAF2762888.1"/>
    </source>
</evidence>
<organism evidence="3 4">
    <name type="scientific">Pseudovirgaria hyperparasitica</name>
    <dbReference type="NCBI Taxonomy" id="470096"/>
    <lineage>
        <taxon>Eukaryota</taxon>
        <taxon>Fungi</taxon>
        <taxon>Dikarya</taxon>
        <taxon>Ascomycota</taxon>
        <taxon>Pezizomycotina</taxon>
        <taxon>Dothideomycetes</taxon>
        <taxon>Dothideomycetes incertae sedis</taxon>
        <taxon>Acrospermales</taxon>
        <taxon>Acrospermaceae</taxon>
        <taxon>Pseudovirgaria</taxon>
    </lineage>
</organism>
<keyword evidence="4" id="KW-1185">Reference proteome</keyword>
<dbReference type="Proteomes" id="UP000799437">
    <property type="component" value="Unassembled WGS sequence"/>
</dbReference>
<evidence type="ECO:0000313" key="4">
    <source>
        <dbReference type="Proteomes" id="UP000799437"/>
    </source>
</evidence>
<evidence type="ECO:0008006" key="5">
    <source>
        <dbReference type="Google" id="ProtNLM"/>
    </source>
</evidence>
<feature type="region of interest" description="Disordered" evidence="1">
    <location>
        <begin position="172"/>
        <end position="213"/>
    </location>
</feature>
<proteinExistence type="predicted"/>
<name>A0A6A6WL26_9PEZI</name>
<feature type="chain" id="PRO_5025407725" description="Osmotin, thaumatin-like protein" evidence="2">
    <location>
        <begin position="20"/>
        <end position="253"/>
    </location>
</feature>
<dbReference type="InterPro" id="IPR037176">
    <property type="entry name" value="Osmotin/thaumatin-like_sf"/>
</dbReference>
<dbReference type="GeneID" id="54480726"/>
<evidence type="ECO:0000256" key="1">
    <source>
        <dbReference type="SAM" id="MobiDB-lite"/>
    </source>
</evidence>
<keyword evidence="2" id="KW-0732">Signal</keyword>
<dbReference type="OrthoDB" id="5144514at2759"/>
<dbReference type="PANTHER" id="PTHR36195:SF4">
    <property type="entry name" value="DOMAIN PROTEIN, PUTATIVE (AFU_ORTHOLOGUE AFUA_5G01990)-RELATED"/>
    <property type="match status" value="1"/>
</dbReference>
<dbReference type="EMBL" id="ML996565">
    <property type="protein sequence ID" value="KAF2762888.1"/>
    <property type="molecule type" value="Genomic_DNA"/>
</dbReference>
<protein>
    <recommendedName>
        <fullName evidence="5">Osmotin, thaumatin-like protein</fullName>
    </recommendedName>
</protein>
<evidence type="ECO:0000256" key="2">
    <source>
        <dbReference type="SAM" id="SignalP"/>
    </source>
</evidence>
<gene>
    <name evidence="3" type="ORF">EJ05DRAFT_18998</name>
</gene>
<dbReference type="Pfam" id="PF04681">
    <property type="entry name" value="Bys1"/>
    <property type="match status" value="1"/>
</dbReference>
<sequence length="253" mass="27545">MQLITIASAAMAALPIVNAATASIYNKCDFDFNIWSVSADGSSDAITIKAGDKYTEPYRKPSQGGVSLKMMNNTGSAGPVGPVSQFEYTLEGFIWYDMSNVDCSGHACPFAQHGWYLDSTDHNCPTRNCLENVEKCIGAYTYWNNDINTLSCDSNNDIQIYMCITSKPDSNDNYTPAPSSSSPEAPASEPTQVQVQQAQVEAPAAPVVTPSPVEAPPHVVTEIVYVTQVSYEMVAPNKRHVHHARHPHARPLM</sequence>
<dbReference type="PANTHER" id="PTHR36195">
    <property type="entry name" value="DOMAIN PROTEIN, PUTATIVE (AFU_ORTHOLOGUE AFUA_5G01990)-RELATED-RELATED"/>
    <property type="match status" value="1"/>
</dbReference>
<dbReference type="SUPFAM" id="SSF49870">
    <property type="entry name" value="Osmotin, thaumatin-like protein"/>
    <property type="match status" value="1"/>
</dbReference>
<feature type="signal peptide" evidence="2">
    <location>
        <begin position="1"/>
        <end position="19"/>
    </location>
</feature>
<reference evidence="3" key="1">
    <citation type="journal article" date="2020" name="Stud. Mycol.">
        <title>101 Dothideomycetes genomes: a test case for predicting lifestyles and emergence of pathogens.</title>
        <authorList>
            <person name="Haridas S."/>
            <person name="Albert R."/>
            <person name="Binder M."/>
            <person name="Bloem J."/>
            <person name="Labutti K."/>
            <person name="Salamov A."/>
            <person name="Andreopoulos B."/>
            <person name="Baker S."/>
            <person name="Barry K."/>
            <person name="Bills G."/>
            <person name="Bluhm B."/>
            <person name="Cannon C."/>
            <person name="Castanera R."/>
            <person name="Culley D."/>
            <person name="Daum C."/>
            <person name="Ezra D."/>
            <person name="Gonzalez J."/>
            <person name="Henrissat B."/>
            <person name="Kuo A."/>
            <person name="Liang C."/>
            <person name="Lipzen A."/>
            <person name="Lutzoni F."/>
            <person name="Magnuson J."/>
            <person name="Mondo S."/>
            <person name="Nolan M."/>
            <person name="Ohm R."/>
            <person name="Pangilinan J."/>
            <person name="Park H.-J."/>
            <person name="Ramirez L."/>
            <person name="Alfaro M."/>
            <person name="Sun H."/>
            <person name="Tritt A."/>
            <person name="Yoshinaga Y."/>
            <person name="Zwiers L.-H."/>
            <person name="Turgeon B."/>
            <person name="Goodwin S."/>
            <person name="Spatafora J."/>
            <person name="Crous P."/>
            <person name="Grigoriev I."/>
        </authorList>
    </citation>
    <scope>NUCLEOTIDE SEQUENCE</scope>
    <source>
        <strain evidence="3">CBS 121739</strain>
    </source>
</reference>
<dbReference type="InterPro" id="IPR006771">
    <property type="entry name" value="CetA-like"/>
</dbReference>
<dbReference type="RefSeq" id="XP_033605339.1">
    <property type="nucleotide sequence ID" value="XM_033739672.1"/>
</dbReference>
<accession>A0A6A6WL26</accession>
<dbReference type="AlphaFoldDB" id="A0A6A6WL26"/>
<feature type="compositionally biased region" description="Low complexity" evidence="1">
    <location>
        <begin position="176"/>
        <end position="212"/>
    </location>
</feature>